<name>A0ACB7RKH5_HYAAI</name>
<gene>
    <name evidence="1" type="ORF">HPB50_020323</name>
</gene>
<accession>A0ACB7RKH5</accession>
<keyword evidence="2" id="KW-1185">Reference proteome</keyword>
<dbReference type="Proteomes" id="UP000821845">
    <property type="component" value="Chromosome 9"/>
</dbReference>
<comment type="caution">
    <text evidence="1">The sequence shown here is derived from an EMBL/GenBank/DDBJ whole genome shotgun (WGS) entry which is preliminary data.</text>
</comment>
<dbReference type="EMBL" id="CM023489">
    <property type="protein sequence ID" value="KAH6922960.1"/>
    <property type="molecule type" value="Genomic_DNA"/>
</dbReference>
<evidence type="ECO:0000313" key="2">
    <source>
        <dbReference type="Proteomes" id="UP000821845"/>
    </source>
</evidence>
<reference evidence="1" key="1">
    <citation type="submission" date="2020-05" db="EMBL/GenBank/DDBJ databases">
        <title>Large-scale comparative analyses of tick genomes elucidate their genetic diversity and vector capacities.</title>
        <authorList>
            <person name="Jia N."/>
            <person name="Wang J."/>
            <person name="Shi W."/>
            <person name="Du L."/>
            <person name="Sun Y."/>
            <person name="Zhan W."/>
            <person name="Jiang J."/>
            <person name="Wang Q."/>
            <person name="Zhang B."/>
            <person name="Ji P."/>
            <person name="Sakyi L.B."/>
            <person name="Cui X."/>
            <person name="Yuan T."/>
            <person name="Jiang B."/>
            <person name="Yang W."/>
            <person name="Lam T.T.-Y."/>
            <person name="Chang Q."/>
            <person name="Ding S."/>
            <person name="Wang X."/>
            <person name="Zhu J."/>
            <person name="Ruan X."/>
            <person name="Zhao L."/>
            <person name="Wei J."/>
            <person name="Que T."/>
            <person name="Du C."/>
            <person name="Cheng J."/>
            <person name="Dai P."/>
            <person name="Han X."/>
            <person name="Huang E."/>
            <person name="Gao Y."/>
            <person name="Liu J."/>
            <person name="Shao H."/>
            <person name="Ye R."/>
            <person name="Li L."/>
            <person name="Wei W."/>
            <person name="Wang X."/>
            <person name="Wang C."/>
            <person name="Yang T."/>
            <person name="Huo Q."/>
            <person name="Li W."/>
            <person name="Guo W."/>
            <person name="Chen H."/>
            <person name="Zhou L."/>
            <person name="Ni X."/>
            <person name="Tian J."/>
            <person name="Zhou Y."/>
            <person name="Sheng Y."/>
            <person name="Liu T."/>
            <person name="Pan Y."/>
            <person name="Xia L."/>
            <person name="Li J."/>
            <person name="Zhao F."/>
            <person name="Cao W."/>
        </authorList>
    </citation>
    <scope>NUCLEOTIDE SEQUENCE</scope>
    <source>
        <strain evidence="1">Hyas-2018</strain>
    </source>
</reference>
<proteinExistence type="predicted"/>
<organism evidence="1 2">
    <name type="scientific">Hyalomma asiaticum</name>
    <name type="common">Tick</name>
    <dbReference type="NCBI Taxonomy" id="266040"/>
    <lineage>
        <taxon>Eukaryota</taxon>
        <taxon>Metazoa</taxon>
        <taxon>Ecdysozoa</taxon>
        <taxon>Arthropoda</taxon>
        <taxon>Chelicerata</taxon>
        <taxon>Arachnida</taxon>
        <taxon>Acari</taxon>
        <taxon>Parasitiformes</taxon>
        <taxon>Ixodida</taxon>
        <taxon>Ixodoidea</taxon>
        <taxon>Ixodidae</taxon>
        <taxon>Hyalomminae</taxon>
        <taxon>Hyalomma</taxon>
    </lineage>
</organism>
<sequence length="619" mass="67532">MVALAVFALSATLLTLQQLWIKVWTDVSTAHDEETPEHNNDANLEVHRTSWVGVLVALCVFDVACRVVGGLLLAGSSRCLSRRLHSGMLQHVLGSPVSLFDSSPRGRILNRFSADMDFVDSRTFLSGKQSVQSVLFTASKVVVIATQSPNVLAVGAVTVLILFFGLRLSVSASYKARFFESVVLSRLLAHVTETLECLSSLRAYGVVKRTCDRFCRLADANTRGYSAFCDTYKFTRVITATCGFVVVLATLLLNVVFVDKWDSSRIGLAMSSASSVPLAMMYLCVLLFNMLQMVVSFERCLEYSQLPAEPDLPEDMTEEKKQALLRSLSDWPSDGAVEFKDYSASYRPGILPNVLSNITVTVLPMEKVGVVGRTGAGKSSLVLALLRVLKPSEGRILIDGVDIADVPLKKLRSSITVIPQDPSLLRGTLRLNLDPTNSYSDEQIWKVLGQAHLASAKGDSSACNREMGKDGVEMRKGSKNSAFSSPQAHFCASPGRVPEHEQALNVGQRQLVCLARALLRDTRLLLLDEATSQMDGDTDSLIQKTLRESFAKCTLFTIAHRLHTVLDYDKILVMEDGRVREFGAVSALLDDPGSAFHAMAFEAGVLSGEDMSSTSTTAL</sequence>
<protein>
    <submittedName>
        <fullName evidence="1">Uncharacterized protein</fullName>
    </submittedName>
</protein>
<evidence type="ECO:0000313" key="1">
    <source>
        <dbReference type="EMBL" id="KAH6922960.1"/>
    </source>
</evidence>